<accession>A0A2H4PRI7</accession>
<dbReference type="GO" id="GO:0006260">
    <property type="term" value="P:DNA replication"/>
    <property type="evidence" value="ECO:0007669"/>
    <property type="project" value="InterPro"/>
</dbReference>
<feature type="domain" description="SF4 helicase" evidence="2">
    <location>
        <begin position="171"/>
        <end position="262"/>
    </location>
</feature>
<dbReference type="Proteomes" id="UP000241842">
    <property type="component" value="Segment"/>
</dbReference>
<dbReference type="SUPFAM" id="SSF52540">
    <property type="entry name" value="P-loop containing nucleoside triphosphate hydrolases"/>
    <property type="match status" value="1"/>
</dbReference>
<name>A0A2H4PRI7_9CAUD</name>
<keyword evidence="3" id="KW-0067">ATP-binding</keyword>
<proteinExistence type="predicted"/>
<dbReference type="EMBL" id="MG030347">
    <property type="protein sequence ID" value="ATW69918.1"/>
    <property type="molecule type" value="Genomic_DNA"/>
</dbReference>
<dbReference type="KEGG" id="vg:40097255"/>
<dbReference type="Pfam" id="PF03796">
    <property type="entry name" value="DnaB_C"/>
    <property type="match status" value="1"/>
</dbReference>
<keyword evidence="4" id="KW-1185">Reference proteome</keyword>
<reference evidence="4" key="1">
    <citation type="submission" date="2017-10" db="EMBL/GenBank/DDBJ databases">
        <title>Isolation and characterization of a group of new proteus bacteriophages.</title>
        <authorList>
            <person name="Kozlova Y.N."/>
            <person name="Morozova V.V."/>
            <person name="Babkin I.V."/>
            <person name="Tikunova N.V."/>
            <person name="Bokovaya O.V."/>
            <person name="Shedko E.D."/>
        </authorList>
    </citation>
    <scope>NUCLEOTIDE SEQUENCE [LARGE SCALE GENOMIC DNA]</scope>
</reference>
<protein>
    <submittedName>
        <fullName evidence="3">DNA helicase</fullName>
    </submittedName>
</protein>
<evidence type="ECO:0000313" key="4">
    <source>
        <dbReference type="Proteomes" id="UP000241842"/>
    </source>
</evidence>
<feature type="compositionally biased region" description="Basic and acidic residues" evidence="1">
    <location>
        <begin position="474"/>
        <end position="487"/>
    </location>
</feature>
<dbReference type="GO" id="GO:0005524">
    <property type="term" value="F:ATP binding"/>
    <property type="evidence" value="ECO:0007669"/>
    <property type="project" value="InterPro"/>
</dbReference>
<dbReference type="RefSeq" id="YP_009620602.1">
    <property type="nucleotide sequence ID" value="NC_042090.1"/>
</dbReference>
<dbReference type="InterPro" id="IPR007694">
    <property type="entry name" value="DNA_helicase_DnaB-like_C"/>
</dbReference>
<evidence type="ECO:0000259" key="2">
    <source>
        <dbReference type="Pfam" id="PF03796"/>
    </source>
</evidence>
<evidence type="ECO:0000256" key="1">
    <source>
        <dbReference type="SAM" id="MobiDB-lite"/>
    </source>
</evidence>
<dbReference type="GeneID" id="40097255"/>
<dbReference type="InterPro" id="IPR027417">
    <property type="entry name" value="P-loop_NTPase"/>
</dbReference>
<keyword evidence="3" id="KW-0347">Helicase</keyword>
<keyword evidence="3" id="KW-0547">Nucleotide-binding</keyword>
<dbReference type="PANTHER" id="PTHR30153:SF2">
    <property type="entry name" value="REPLICATIVE DNA HELICASE"/>
    <property type="match status" value="1"/>
</dbReference>
<dbReference type="OrthoDB" id="4593at10239"/>
<sequence length="501" mass="55768">MYNVQAIVLKQLLTTDNKAVAMDAISRLHKKYFNDSFSSIFAAIQNYQQKHGDVPNLDTLALSTNRSVRLSQALAVLNLTQVPDVPIQESITYLVNEFTQDLTLDLIEENVLKDITQLDSGEIIERVNSLAGIIEDEVGTASAIETASSFILFPEHGSGNIFVPFGISDFFDQYAGGLTPGEVLYLGGYRGSGKSITCSNIQVKHHIMGTIDPYFTLEMPGNQIFARNMAILSGVSASRMRKGTLEPEEVEQLLRTRGRLHDGGIDLVEKFLRKYKVQKVSDAFELESELITLEEITPMPIIYDPKLTIPRLKAHVRTLRSKYGEERLGTIVLDYLNQVMQEGVKESDRFDWTPQMAVAKEFKEACVELEMPGVSPYQIDKSGEARMSKGILDACDIALILNPARIPNQEGKPEGERDFSGAIQYESTKVRNLDPCVFTQPINWENLVIDNTKTLSKEEVMCEIGAEFALSFGDKPKKEKSSSRKQSDTVAPSVPQGAQDL</sequence>
<dbReference type="Gene3D" id="3.40.50.300">
    <property type="entry name" value="P-loop containing nucleotide triphosphate hydrolases"/>
    <property type="match status" value="1"/>
</dbReference>
<keyword evidence="3" id="KW-0378">Hydrolase</keyword>
<dbReference type="GO" id="GO:0003678">
    <property type="term" value="F:DNA helicase activity"/>
    <property type="evidence" value="ECO:0007669"/>
    <property type="project" value="InterPro"/>
</dbReference>
<evidence type="ECO:0000313" key="3">
    <source>
        <dbReference type="EMBL" id="ATW69918.1"/>
    </source>
</evidence>
<organism evidence="3 4">
    <name type="scientific">Proteus phage PM135</name>
    <dbReference type="NCBI Taxonomy" id="2048008"/>
    <lineage>
        <taxon>Viruses</taxon>
        <taxon>Duplodnaviria</taxon>
        <taxon>Heunggongvirae</taxon>
        <taxon>Uroviricota</taxon>
        <taxon>Caudoviricetes</taxon>
        <taxon>Demerecviridae</taxon>
        <taxon>Novosibvirus</taxon>
        <taxon>Novosibvirus PM135</taxon>
    </lineage>
</organism>
<dbReference type="PANTHER" id="PTHR30153">
    <property type="entry name" value="REPLICATIVE DNA HELICASE DNAB"/>
    <property type="match status" value="1"/>
</dbReference>
<feature type="region of interest" description="Disordered" evidence="1">
    <location>
        <begin position="473"/>
        <end position="501"/>
    </location>
</feature>